<evidence type="ECO:0000313" key="3">
    <source>
        <dbReference type="Proteomes" id="UP001500359"/>
    </source>
</evidence>
<gene>
    <name evidence="2" type="primary">ampE</name>
    <name evidence="2" type="ORF">GCM10009114_31310</name>
</gene>
<evidence type="ECO:0000256" key="1">
    <source>
        <dbReference type="SAM" id="Phobius"/>
    </source>
</evidence>
<dbReference type="EMBL" id="BAAAFD010000010">
    <property type="protein sequence ID" value="GAA0859105.1"/>
    <property type="molecule type" value="Genomic_DNA"/>
</dbReference>
<protein>
    <submittedName>
        <fullName evidence="2">Beta-lactamase regulator AmpE</fullName>
    </submittedName>
</protein>
<keyword evidence="3" id="KW-1185">Reference proteome</keyword>
<name>A0ABP3X500_9ALTE</name>
<dbReference type="InterPro" id="IPR031347">
    <property type="entry name" value="AmpE"/>
</dbReference>
<evidence type="ECO:0000313" key="2">
    <source>
        <dbReference type="EMBL" id="GAA0859105.1"/>
    </source>
</evidence>
<dbReference type="Proteomes" id="UP001500359">
    <property type="component" value="Unassembled WGS sequence"/>
</dbReference>
<dbReference type="PANTHER" id="PTHR38684">
    <property type="entry name" value="PROTEIN AMPE"/>
    <property type="match status" value="1"/>
</dbReference>
<dbReference type="NCBIfam" id="NF008219">
    <property type="entry name" value="PRK10987.1"/>
    <property type="match status" value="1"/>
</dbReference>
<comment type="caution">
    <text evidence="2">The sequence shown here is derived from an EMBL/GenBank/DDBJ whole genome shotgun (WGS) entry which is preliminary data.</text>
</comment>
<feature type="transmembrane region" description="Helical" evidence="1">
    <location>
        <begin position="139"/>
        <end position="159"/>
    </location>
</feature>
<organism evidence="2 3">
    <name type="scientific">Aliiglaciecola litoralis</name>
    <dbReference type="NCBI Taxonomy" id="582857"/>
    <lineage>
        <taxon>Bacteria</taxon>
        <taxon>Pseudomonadati</taxon>
        <taxon>Pseudomonadota</taxon>
        <taxon>Gammaproteobacteria</taxon>
        <taxon>Alteromonadales</taxon>
        <taxon>Alteromonadaceae</taxon>
        <taxon>Aliiglaciecola</taxon>
    </lineage>
</organism>
<feature type="transmembrane region" description="Helical" evidence="1">
    <location>
        <begin position="72"/>
        <end position="92"/>
    </location>
</feature>
<keyword evidence="1" id="KW-0812">Transmembrane</keyword>
<dbReference type="PANTHER" id="PTHR38684:SF1">
    <property type="entry name" value="PROTEIN AMPE"/>
    <property type="match status" value="1"/>
</dbReference>
<feature type="transmembrane region" description="Helical" evidence="1">
    <location>
        <begin position="40"/>
        <end position="65"/>
    </location>
</feature>
<dbReference type="InterPro" id="IPR052966">
    <property type="entry name" value="Beta-lactamase_Reg"/>
</dbReference>
<dbReference type="RefSeq" id="WP_343861656.1">
    <property type="nucleotide sequence ID" value="NZ_BAAAFD010000010.1"/>
</dbReference>
<sequence length="274" mass="30589">MTLISLIVVLLAERVANQSKYWQANFYTSHLFAFLQRRDIVKPGMQSATFIAVIGLPTVFLLILLGQIDSSIVRLVLDTAILMVCIGCPALRETYKNYLQAANRGDFQASSMYADQLGHDVDSPATFGQMLVWLNYQHYAAVIIWFALLGPAGSVLYVLTRALHETTLEQHDDSHPISEKVLHILDWIPVRVTALGFLLVGHFSKALPIWLSHFGNLHTPAKTLLCDVARAAEEVEPDETDCTEEPCTLVRLAKRNVMFLVVAISILSLSGWLR</sequence>
<keyword evidence="1" id="KW-0472">Membrane</keyword>
<accession>A0ABP3X500</accession>
<keyword evidence="1" id="KW-1133">Transmembrane helix</keyword>
<feature type="transmembrane region" description="Helical" evidence="1">
    <location>
        <begin position="257"/>
        <end position="273"/>
    </location>
</feature>
<proteinExistence type="predicted"/>
<dbReference type="Pfam" id="PF17113">
    <property type="entry name" value="AmpE"/>
    <property type="match status" value="1"/>
</dbReference>
<reference evidence="3" key="1">
    <citation type="journal article" date="2019" name="Int. J. Syst. Evol. Microbiol.">
        <title>The Global Catalogue of Microorganisms (GCM) 10K type strain sequencing project: providing services to taxonomists for standard genome sequencing and annotation.</title>
        <authorList>
            <consortium name="The Broad Institute Genomics Platform"/>
            <consortium name="The Broad Institute Genome Sequencing Center for Infectious Disease"/>
            <person name="Wu L."/>
            <person name="Ma J."/>
        </authorList>
    </citation>
    <scope>NUCLEOTIDE SEQUENCE [LARGE SCALE GENOMIC DNA]</scope>
    <source>
        <strain evidence="3">JCM 15896</strain>
    </source>
</reference>